<dbReference type="EMBL" id="CAJNDS010001846">
    <property type="protein sequence ID" value="CAE7284456.1"/>
    <property type="molecule type" value="Genomic_DNA"/>
</dbReference>
<feature type="transmembrane region" description="Helical" evidence="2">
    <location>
        <begin position="287"/>
        <end position="308"/>
    </location>
</feature>
<dbReference type="OrthoDB" id="444509at2759"/>
<feature type="transmembrane region" description="Helical" evidence="2">
    <location>
        <begin position="786"/>
        <end position="811"/>
    </location>
</feature>
<dbReference type="InterPro" id="IPR045122">
    <property type="entry name" value="Csc1-like"/>
</dbReference>
<evidence type="ECO:0000256" key="1">
    <source>
        <dbReference type="SAM" id="MobiDB-lite"/>
    </source>
</evidence>
<feature type="transmembrane region" description="Helical" evidence="2">
    <location>
        <begin position="746"/>
        <end position="765"/>
    </location>
</feature>
<dbReference type="AlphaFoldDB" id="A0A812MV74"/>
<keyword evidence="2" id="KW-1133">Transmembrane helix</keyword>
<feature type="region of interest" description="Disordered" evidence="1">
    <location>
        <begin position="572"/>
        <end position="640"/>
    </location>
</feature>
<proteinExistence type="predicted"/>
<feature type="transmembrane region" description="Helical" evidence="2">
    <location>
        <begin position="911"/>
        <end position="938"/>
    </location>
</feature>
<keyword evidence="5" id="KW-1185">Reference proteome</keyword>
<dbReference type="PANTHER" id="PTHR13018">
    <property type="entry name" value="PROBABLE MEMBRANE PROTEIN DUF221-RELATED"/>
    <property type="match status" value="1"/>
</dbReference>
<protein>
    <recommendedName>
        <fullName evidence="6">CSC1/OSCA1-like cytosolic domain-containing protein</fullName>
    </recommendedName>
</protein>
<name>A0A812MV74_9DINO</name>
<comment type="caution">
    <text evidence="4">The sequence shown here is derived from an EMBL/GenBank/DDBJ whole genome shotgun (WGS) entry which is preliminary data.</text>
</comment>
<gene>
    <name evidence="4" type="ORF">SNAT2548_LOCUS15066</name>
</gene>
<feature type="transmembrane region" description="Helical" evidence="2">
    <location>
        <begin position="375"/>
        <end position="401"/>
    </location>
</feature>
<feature type="transmembrane region" description="Helical" evidence="2">
    <location>
        <begin position="434"/>
        <end position="451"/>
    </location>
</feature>
<feature type="chain" id="PRO_5032481628" description="CSC1/OSCA1-like cytosolic domain-containing protein" evidence="3">
    <location>
        <begin position="22"/>
        <end position="1275"/>
    </location>
</feature>
<dbReference type="GO" id="GO:0005886">
    <property type="term" value="C:plasma membrane"/>
    <property type="evidence" value="ECO:0007669"/>
    <property type="project" value="TreeGrafter"/>
</dbReference>
<keyword evidence="3" id="KW-0732">Signal</keyword>
<evidence type="ECO:0000313" key="5">
    <source>
        <dbReference type="Proteomes" id="UP000604046"/>
    </source>
</evidence>
<feature type="compositionally biased region" description="Low complexity" evidence="1">
    <location>
        <begin position="578"/>
        <end position="594"/>
    </location>
</feature>
<feature type="transmembrane region" description="Helical" evidence="2">
    <location>
        <begin position="714"/>
        <end position="734"/>
    </location>
</feature>
<dbReference type="InterPro" id="IPR009030">
    <property type="entry name" value="Growth_fac_rcpt_cys_sf"/>
</dbReference>
<dbReference type="SUPFAM" id="SSF57184">
    <property type="entry name" value="Growth factor receptor domain"/>
    <property type="match status" value="1"/>
</dbReference>
<feature type="compositionally biased region" description="Basic and acidic residues" evidence="1">
    <location>
        <begin position="595"/>
        <end position="634"/>
    </location>
</feature>
<dbReference type="GO" id="GO:0005227">
    <property type="term" value="F:calcium-activated cation channel activity"/>
    <property type="evidence" value="ECO:0007669"/>
    <property type="project" value="InterPro"/>
</dbReference>
<feature type="signal peptide" evidence="3">
    <location>
        <begin position="1"/>
        <end position="21"/>
    </location>
</feature>
<evidence type="ECO:0000256" key="2">
    <source>
        <dbReference type="SAM" id="Phobius"/>
    </source>
</evidence>
<keyword evidence="2" id="KW-0812">Transmembrane</keyword>
<reference evidence="4" key="1">
    <citation type="submission" date="2021-02" db="EMBL/GenBank/DDBJ databases">
        <authorList>
            <person name="Dougan E. K."/>
            <person name="Rhodes N."/>
            <person name="Thang M."/>
            <person name="Chan C."/>
        </authorList>
    </citation>
    <scope>NUCLEOTIDE SEQUENCE</scope>
</reference>
<evidence type="ECO:0000256" key="3">
    <source>
        <dbReference type="SAM" id="SignalP"/>
    </source>
</evidence>
<evidence type="ECO:0000313" key="4">
    <source>
        <dbReference type="EMBL" id="CAE7284456.1"/>
    </source>
</evidence>
<dbReference type="PANTHER" id="PTHR13018:SF135">
    <property type="entry name" value="CSC1_OSCA1-LIKE 7TM REGION DOMAIN-CONTAINING PROTEIN"/>
    <property type="match status" value="1"/>
</dbReference>
<sequence length="1275" mass="141232">MCKAHALRVLWQGLLIPFAIAHSSSAKPAIHVAYDGSASRVGGMDARLLRTDARHHEPDNEKSDPRDTGWFIEDVVENTIAKAQTFDFDKQRDQMQRHIHYTAATSPTGMGSGPPKDSWYMSGGTPLADEAEARIVEGQHRAEKAGLSTDFEKGVPLVPPVVVKKTSASAAIPQNFPKECFKPRHSTTIGEDEACPEACPLFAEDTTAETHCVFKCVTKTDCGAQTSATNLARSVPDTDAGFCRRCSVPGCNLCNRTAHSDTCQKCLRGFALQEGACVFQVPIVGTLLQSLVYVALFIPMAYFVVWYVSLATRKKVNLEEEAQALQFRTQTKLCAVETVSGEAPAEERQLWPLKTNTLSVPVAGPGSVLFFRYQVFIMLLALVLLTLWVLFLCLTGAQLFALGTEDPKSPRELCNVIHHGYEAQQTYMWAKSSFVLAAYVTSFVLCMLFAIHQRRTFNRLNAYPTHADFVALLEGLPAVSGSEQLEDLLKAELEKATSQEVVGVSVGWRMDDHGEQILKLLEEDVLALESLSTEQADKGGSEEVQTFSRQRPKWLRILDKIMLSGMLGIDTVPPPPEEVQAAQAAQAAQAVEGGEASKESKDSTESKESKGSEAKEVDKEGKQEEKQTGTKDEQASEPPEVLCTNLQSSPLALVIFKTEDGRDAALEKCKESFTFREAMLKLRPIVTEPMGVQWENMAINKATRRERLFASIKIIVIASAAWAVCIYLPYALYASSFSYSNGDKPSAMMSVALTVIVVLGNLLMYTTCAEAAKRIGHVLRDTEEGVYMVLYTVAILFNILLDAAVGGYIAYRTAVANHARTYGGILVADLTRAQALFESFEIQRQLAFQVFKYCWPSMFLIPFIGEAVGANFFTLHLARLVVTTFPHIKGYKAQKALKIFVPMDSGRYADVLINIAAAVLIFFLPGGYTVPLFVGLIVSHMRQGRSQGSVVDDYAQLLLIIPCSLMLVVRPQPKTNEYAEHSGARRERSGRDAPGQLRERRVLTLPRANFSFLVLAFVQKYNCSTDTFCLQAAGPPLLFMFGALNLILSGLCPWIIAANHISSALRPALVLRQHFFNVCGESAIEGHGPFHFAWAEVRFAKHVATVRYLVPKYGDVKEHVPTKLTYQEASDVRAIRRLDAPSQLSQVAAKIAPSWFNMNPGYCLRSKYFYKHEKPCSFLIQGREHVFERASATQFAFLDQAMAFFEDQRRVAKESTSSGNLWRSLWRSPRTRNDHLRPNDLRLRAWRQPKVLPSGCAVEIHGGLGEGVYGESTIQ</sequence>
<dbReference type="Proteomes" id="UP000604046">
    <property type="component" value="Unassembled WGS sequence"/>
</dbReference>
<evidence type="ECO:0008006" key="6">
    <source>
        <dbReference type="Google" id="ProtNLM"/>
    </source>
</evidence>
<keyword evidence="2" id="KW-0472">Membrane</keyword>
<accession>A0A812MV74</accession>
<organism evidence="4 5">
    <name type="scientific">Symbiodinium natans</name>
    <dbReference type="NCBI Taxonomy" id="878477"/>
    <lineage>
        <taxon>Eukaryota</taxon>
        <taxon>Sar</taxon>
        <taxon>Alveolata</taxon>
        <taxon>Dinophyceae</taxon>
        <taxon>Suessiales</taxon>
        <taxon>Symbiodiniaceae</taxon>
        <taxon>Symbiodinium</taxon>
    </lineage>
</organism>